<evidence type="ECO:0000256" key="1">
    <source>
        <dbReference type="ARBA" id="ARBA00004477"/>
    </source>
</evidence>
<keyword evidence="6 7" id="KW-0472">Membrane</keyword>
<organism evidence="10 11">
    <name type="scientific">Saitoella complicata (strain BCRC 22490 / CBS 7301 / JCM 7358 / NBRC 10748 / NRRL Y-17804)</name>
    <dbReference type="NCBI Taxonomy" id="698492"/>
    <lineage>
        <taxon>Eukaryota</taxon>
        <taxon>Fungi</taxon>
        <taxon>Dikarya</taxon>
        <taxon>Ascomycota</taxon>
        <taxon>Taphrinomycotina</taxon>
        <taxon>Taphrinomycotina incertae sedis</taxon>
        <taxon>Saitoella</taxon>
    </lineage>
</organism>
<comment type="caution">
    <text evidence="10">The sequence shown here is derived from an EMBL/GenBank/DDBJ whole genome shotgun (WGS) entry which is preliminary data.</text>
</comment>
<keyword evidence="11" id="KW-1185">Reference proteome</keyword>
<dbReference type="Proteomes" id="UP000033140">
    <property type="component" value="Unassembled WGS sequence"/>
</dbReference>
<dbReference type="UniPathway" id="UPA00378"/>
<evidence type="ECO:0000256" key="5">
    <source>
        <dbReference type="ARBA" id="ARBA00022989"/>
    </source>
</evidence>
<feature type="domain" description="Ribophorin II C-terminal" evidence="9">
    <location>
        <begin position="177"/>
        <end position="267"/>
    </location>
</feature>
<keyword evidence="3 8" id="KW-0732">Signal</keyword>
<dbReference type="Pfam" id="PF25147">
    <property type="entry name" value="Ribophorin_II_C"/>
    <property type="match status" value="1"/>
</dbReference>
<feature type="signal peptide" evidence="8">
    <location>
        <begin position="1"/>
        <end position="18"/>
    </location>
</feature>
<feature type="transmembrane region" description="Helical" evidence="7">
    <location>
        <begin position="222"/>
        <end position="248"/>
    </location>
</feature>
<proteinExistence type="predicted"/>
<feature type="chain" id="PRO_5044252158" description="Ribophorin II C-terminal domain-containing protein" evidence="8">
    <location>
        <begin position="19"/>
        <end position="310"/>
    </location>
</feature>
<evidence type="ECO:0000256" key="7">
    <source>
        <dbReference type="SAM" id="Phobius"/>
    </source>
</evidence>
<gene>
    <name evidence="10" type="ORF">G7K_3427-t1</name>
</gene>
<dbReference type="GO" id="GO:0006487">
    <property type="term" value="P:protein N-linked glycosylation"/>
    <property type="evidence" value="ECO:0007669"/>
    <property type="project" value="TreeGrafter"/>
</dbReference>
<dbReference type="InterPro" id="IPR008814">
    <property type="entry name" value="Swp1"/>
</dbReference>
<protein>
    <recommendedName>
        <fullName evidence="9">Ribophorin II C-terminal domain-containing protein</fullName>
    </recommendedName>
</protein>
<dbReference type="STRING" id="698492.A0A0E9NIN6"/>
<dbReference type="OMA" id="QFTCAID"/>
<evidence type="ECO:0000313" key="11">
    <source>
        <dbReference type="Proteomes" id="UP000033140"/>
    </source>
</evidence>
<dbReference type="AlphaFoldDB" id="A0A0E9NIN6"/>
<feature type="transmembrane region" description="Helical" evidence="7">
    <location>
        <begin position="254"/>
        <end position="270"/>
    </location>
</feature>
<reference evidence="10 11" key="3">
    <citation type="journal article" date="2015" name="Genome Announc.">
        <title>Draft Genome Sequence of the Archiascomycetous Yeast Saitoella complicata.</title>
        <authorList>
            <person name="Yamauchi K."/>
            <person name="Kondo S."/>
            <person name="Hamamoto M."/>
            <person name="Takahashi Y."/>
            <person name="Ogura Y."/>
            <person name="Hayashi T."/>
            <person name="Nishida H."/>
        </authorList>
    </citation>
    <scope>NUCLEOTIDE SEQUENCE [LARGE SCALE GENOMIC DNA]</scope>
    <source>
        <strain evidence="10 11">NRRL Y-17804</strain>
    </source>
</reference>
<comment type="subcellular location">
    <subcellularLocation>
        <location evidence="1">Endoplasmic reticulum membrane</location>
        <topology evidence="1">Multi-pass membrane protein</topology>
    </subcellularLocation>
</comment>
<reference evidence="10 11" key="2">
    <citation type="journal article" date="2014" name="J. Gen. Appl. Microbiol.">
        <title>The early diverging ascomycetous budding yeast Saitoella complicata has three histone deacetylases belonging to the Clr6, Hos2, and Rpd3 lineages.</title>
        <authorList>
            <person name="Nishida H."/>
            <person name="Matsumoto T."/>
            <person name="Kondo S."/>
            <person name="Hamamoto M."/>
            <person name="Yoshikawa H."/>
        </authorList>
    </citation>
    <scope>NUCLEOTIDE SEQUENCE [LARGE SCALE GENOMIC DNA]</scope>
    <source>
        <strain evidence="10 11">NRRL Y-17804</strain>
    </source>
</reference>
<sequence>MLLHHLLLALVSTSLASAASSGWSVTNGKASLTTRANSKLSTELFDSTTTPSSSHTFDIGTGERLSLLFTCKNEGEGARPHQAYVLVRDEVTGLESAVVASVRESGKAKVDVDPRNLPAPLNGVATPLTLTLAIASKGDSKPLLYQLGKIANKNPTKPEAEANPVRYGPLPEITHTFRSEQDLPPRIISMGFAAAVIACFLALIVSWTSLDANLSLLPRRLAAAPLSSAMFIGSLIGFEALLACYWLWMRVGEVLVIGAGLGVVGFLGMEEERYTQHMVRNGQKKLGRWVCSKSNRNIIPPVTNPLIYFY</sequence>
<keyword evidence="5 7" id="KW-1133">Transmembrane helix</keyword>
<evidence type="ECO:0000256" key="8">
    <source>
        <dbReference type="SAM" id="SignalP"/>
    </source>
</evidence>
<name>A0A0E9NIN6_SAICN</name>
<dbReference type="InterPro" id="IPR056790">
    <property type="entry name" value="Ribophorin_II_C"/>
</dbReference>
<evidence type="ECO:0000259" key="9">
    <source>
        <dbReference type="Pfam" id="PF25147"/>
    </source>
</evidence>
<reference evidence="10 11" key="1">
    <citation type="journal article" date="2011" name="J. Gen. Appl. Microbiol.">
        <title>Draft genome sequencing of the enigmatic yeast Saitoella complicata.</title>
        <authorList>
            <person name="Nishida H."/>
            <person name="Hamamoto M."/>
            <person name="Sugiyama J."/>
        </authorList>
    </citation>
    <scope>NUCLEOTIDE SEQUENCE [LARGE SCALE GENOMIC DNA]</scope>
    <source>
        <strain evidence="10 11">NRRL Y-17804</strain>
    </source>
</reference>
<evidence type="ECO:0000256" key="3">
    <source>
        <dbReference type="ARBA" id="ARBA00022729"/>
    </source>
</evidence>
<keyword evidence="2 7" id="KW-0812">Transmembrane</keyword>
<dbReference type="EMBL" id="BACD03000021">
    <property type="protein sequence ID" value="GAO49275.1"/>
    <property type="molecule type" value="Genomic_DNA"/>
</dbReference>
<accession>A0A0E9NIN6</accession>
<evidence type="ECO:0000256" key="4">
    <source>
        <dbReference type="ARBA" id="ARBA00022824"/>
    </source>
</evidence>
<evidence type="ECO:0000256" key="6">
    <source>
        <dbReference type="ARBA" id="ARBA00023136"/>
    </source>
</evidence>
<dbReference type="PANTHER" id="PTHR12640:SF0">
    <property type="entry name" value="DOLICHYL-DIPHOSPHOOLIGOSACCHARIDE--PROTEIN GLYCOSYLTRANSFERASE SUBUNIT 2"/>
    <property type="match status" value="1"/>
</dbReference>
<evidence type="ECO:0000313" key="10">
    <source>
        <dbReference type="EMBL" id="GAO49275.1"/>
    </source>
</evidence>
<keyword evidence="4" id="KW-0256">Endoplasmic reticulum</keyword>
<feature type="transmembrane region" description="Helical" evidence="7">
    <location>
        <begin position="187"/>
        <end position="210"/>
    </location>
</feature>
<evidence type="ECO:0000256" key="2">
    <source>
        <dbReference type="ARBA" id="ARBA00022692"/>
    </source>
</evidence>
<dbReference type="PANTHER" id="PTHR12640">
    <property type="entry name" value="RIBOPHORIN II"/>
    <property type="match status" value="1"/>
</dbReference>
<dbReference type="GO" id="GO:0008250">
    <property type="term" value="C:oligosaccharyltransferase complex"/>
    <property type="evidence" value="ECO:0007669"/>
    <property type="project" value="InterPro"/>
</dbReference>